<dbReference type="GO" id="GO:0000160">
    <property type="term" value="P:phosphorelay signal transduction system"/>
    <property type="evidence" value="ECO:0007669"/>
    <property type="project" value="InterPro"/>
</dbReference>
<keyword evidence="5" id="KW-1185">Reference proteome</keyword>
<dbReference type="InterPro" id="IPR001789">
    <property type="entry name" value="Sig_transdc_resp-reg_receiver"/>
</dbReference>
<evidence type="ECO:0000256" key="1">
    <source>
        <dbReference type="ARBA" id="ARBA00022553"/>
    </source>
</evidence>
<evidence type="ECO:0000313" key="4">
    <source>
        <dbReference type="EMBL" id="GHO95201.1"/>
    </source>
</evidence>
<feature type="domain" description="Response regulatory" evidence="3">
    <location>
        <begin position="4"/>
        <end position="118"/>
    </location>
</feature>
<dbReference type="AlphaFoldDB" id="A0A8J3IIJ4"/>
<proteinExistence type="predicted"/>
<comment type="caution">
    <text evidence="4">The sequence shown here is derived from an EMBL/GenBank/DDBJ whole genome shotgun (WGS) entry which is preliminary data.</text>
</comment>
<dbReference type="InterPro" id="IPR011006">
    <property type="entry name" value="CheY-like_superfamily"/>
</dbReference>
<name>A0A8J3IIJ4_9CHLR</name>
<protein>
    <submittedName>
        <fullName evidence="4">Fis family transcriptional regulator</fullName>
    </submittedName>
</protein>
<dbReference type="PANTHER" id="PTHR44591">
    <property type="entry name" value="STRESS RESPONSE REGULATOR PROTEIN 1"/>
    <property type="match status" value="1"/>
</dbReference>
<dbReference type="PROSITE" id="PS50110">
    <property type="entry name" value="RESPONSE_REGULATORY"/>
    <property type="match status" value="1"/>
</dbReference>
<dbReference type="InterPro" id="IPR008327">
    <property type="entry name" value="Sig_transdc_resp-reg_antiterm"/>
</dbReference>
<dbReference type="PANTHER" id="PTHR44591:SF3">
    <property type="entry name" value="RESPONSE REGULATORY DOMAIN-CONTAINING PROTEIN"/>
    <property type="match status" value="1"/>
</dbReference>
<dbReference type="SMART" id="SM00448">
    <property type="entry name" value="REC"/>
    <property type="match status" value="1"/>
</dbReference>
<evidence type="ECO:0000313" key="5">
    <source>
        <dbReference type="Proteomes" id="UP000597444"/>
    </source>
</evidence>
<dbReference type="InterPro" id="IPR050595">
    <property type="entry name" value="Bact_response_regulator"/>
</dbReference>
<dbReference type="PIRSF" id="PIRSF036382">
    <property type="entry name" value="RR_antiterm"/>
    <property type="match status" value="1"/>
</dbReference>
<dbReference type="Gene3D" id="3.40.50.2300">
    <property type="match status" value="1"/>
</dbReference>
<evidence type="ECO:0000256" key="2">
    <source>
        <dbReference type="PROSITE-ProRule" id="PRU00169"/>
    </source>
</evidence>
<reference evidence="4" key="1">
    <citation type="submission" date="2020-10" db="EMBL/GenBank/DDBJ databases">
        <title>Taxonomic study of unclassified bacteria belonging to the class Ktedonobacteria.</title>
        <authorList>
            <person name="Yabe S."/>
            <person name="Wang C.M."/>
            <person name="Zheng Y."/>
            <person name="Sakai Y."/>
            <person name="Cavaletti L."/>
            <person name="Monciardini P."/>
            <person name="Donadio S."/>
        </authorList>
    </citation>
    <scope>NUCLEOTIDE SEQUENCE</scope>
    <source>
        <strain evidence="4">ID150040</strain>
    </source>
</reference>
<sequence length="169" mass="19012">MSIRILIADDEPLQRMDLRDMLTEQGYQVIGEVRDGLSAVTRARTERPDVVIMDIQMPVMDGLSAAEILIREQIAPVVLATALSDQDSIHRAKLAGVISYIIKPLRESEIAPTIEMALARYRAYRRIEAEVDALLQELTRPPTPAAHSRVQGRQTVKAHEIRAHNRSIR</sequence>
<dbReference type="EMBL" id="BNJK01000001">
    <property type="protein sequence ID" value="GHO95201.1"/>
    <property type="molecule type" value="Genomic_DNA"/>
</dbReference>
<dbReference type="Pfam" id="PF00072">
    <property type="entry name" value="Response_reg"/>
    <property type="match status" value="1"/>
</dbReference>
<dbReference type="RefSeq" id="WP_220205894.1">
    <property type="nucleotide sequence ID" value="NZ_BNJK01000001.1"/>
</dbReference>
<gene>
    <name evidence="4" type="ORF">KSF_052490</name>
</gene>
<feature type="modified residue" description="4-aspartylphosphate" evidence="2">
    <location>
        <position position="54"/>
    </location>
</feature>
<dbReference type="Proteomes" id="UP000597444">
    <property type="component" value="Unassembled WGS sequence"/>
</dbReference>
<accession>A0A8J3IIJ4</accession>
<keyword evidence="1 2" id="KW-0597">Phosphoprotein</keyword>
<evidence type="ECO:0000259" key="3">
    <source>
        <dbReference type="PROSITE" id="PS50110"/>
    </source>
</evidence>
<dbReference type="SUPFAM" id="SSF52172">
    <property type="entry name" value="CheY-like"/>
    <property type="match status" value="1"/>
</dbReference>
<organism evidence="4 5">
    <name type="scientific">Reticulibacter mediterranei</name>
    <dbReference type="NCBI Taxonomy" id="2778369"/>
    <lineage>
        <taxon>Bacteria</taxon>
        <taxon>Bacillati</taxon>
        <taxon>Chloroflexota</taxon>
        <taxon>Ktedonobacteria</taxon>
        <taxon>Ktedonobacterales</taxon>
        <taxon>Reticulibacteraceae</taxon>
        <taxon>Reticulibacter</taxon>
    </lineage>
</organism>